<dbReference type="EMBL" id="JAXCGZ010012090">
    <property type="protein sequence ID" value="KAK7073797.1"/>
    <property type="molecule type" value="Genomic_DNA"/>
</dbReference>
<protein>
    <submittedName>
        <fullName evidence="1">Uncharacterized protein</fullName>
    </submittedName>
</protein>
<dbReference type="Proteomes" id="UP001381693">
    <property type="component" value="Unassembled WGS sequence"/>
</dbReference>
<keyword evidence="2" id="KW-1185">Reference proteome</keyword>
<feature type="non-terminal residue" evidence="1">
    <location>
        <position position="1"/>
    </location>
</feature>
<sequence>DDTEEWDQVVPKVVPDNALSLPPDIEECQLHFQPLVLLLFNSYSPSHNSHLTGIELTLQSNSAI</sequence>
<proteinExistence type="predicted"/>
<organism evidence="1 2">
    <name type="scientific">Halocaridina rubra</name>
    <name type="common">Hawaiian red shrimp</name>
    <dbReference type="NCBI Taxonomy" id="373956"/>
    <lineage>
        <taxon>Eukaryota</taxon>
        <taxon>Metazoa</taxon>
        <taxon>Ecdysozoa</taxon>
        <taxon>Arthropoda</taxon>
        <taxon>Crustacea</taxon>
        <taxon>Multicrustacea</taxon>
        <taxon>Malacostraca</taxon>
        <taxon>Eumalacostraca</taxon>
        <taxon>Eucarida</taxon>
        <taxon>Decapoda</taxon>
        <taxon>Pleocyemata</taxon>
        <taxon>Caridea</taxon>
        <taxon>Atyoidea</taxon>
        <taxon>Atyidae</taxon>
        <taxon>Halocaridina</taxon>
    </lineage>
</organism>
<comment type="caution">
    <text evidence="1">The sequence shown here is derived from an EMBL/GenBank/DDBJ whole genome shotgun (WGS) entry which is preliminary data.</text>
</comment>
<evidence type="ECO:0000313" key="2">
    <source>
        <dbReference type="Proteomes" id="UP001381693"/>
    </source>
</evidence>
<dbReference type="AlphaFoldDB" id="A0AAN8WXB9"/>
<reference evidence="1 2" key="1">
    <citation type="submission" date="2023-11" db="EMBL/GenBank/DDBJ databases">
        <title>Halocaridina rubra genome assembly.</title>
        <authorList>
            <person name="Smith C."/>
        </authorList>
    </citation>
    <scope>NUCLEOTIDE SEQUENCE [LARGE SCALE GENOMIC DNA]</scope>
    <source>
        <strain evidence="1">EP-1</strain>
        <tissue evidence="1">Whole</tissue>
    </source>
</reference>
<name>A0AAN8WXB9_HALRR</name>
<accession>A0AAN8WXB9</accession>
<evidence type="ECO:0000313" key="1">
    <source>
        <dbReference type="EMBL" id="KAK7073797.1"/>
    </source>
</evidence>
<gene>
    <name evidence="1" type="ORF">SK128_020250</name>
</gene>